<comment type="caution">
    <text evidence="7">The sequence shown here is derived from an EMBL/GenBank/DDBJ whole genome shotgun (WGS) entry which is preliminary data.</text>
</comment>
<gene>
    <name evidence="7" type="ORF">B5M42_23665</name>
</gene>
<keyword evidence="8" id="KW-1185">Reference proteome</keyword>
<feature type="chain" id="PRO_5039079339" evidence="6">
    <location>
        <begin position="29"/>
        <end position="585"/>
    </location>
</feature>
<evidence type="ECO:0000256" key="5">
    <source>
        <dbReference type="ARBA" id="ARBA00023288"/>
    </source>
</evidence>
<evidence type="ECO:0000313" key="8">
    <source>
        <dbReference type="Proteomes" id="UP000298246"/>
    </source>
</evidence>
<dbReference type="RefSeq" id="WP_134757423.1">
    <property type="nucleotide sequence ID" value="NZ_MYFO02000013.1"/>
</dbReference>
<keyword evidence="3" id="KW-0472">Membrane</keyword>
<protein>
    <submittedName>
        <fullName evidence="7">ABC transporter substrate-binding protein</fullName>
    </submittedName>
</protein>
<evidence type="ECO:0000313" key="7">
    <source>
        <dbReference type="EMBL" id="TFE83148.1"/>
    </source>
</evidence>
<dbReference type="InterPro" id="IPR050490">
    <property type="entry name" value="Bact_solute-bd_prot1"/>
</dbReference>
<dbReference type="Gene3D" id="3.40.190.10">
    <property type="entry name" value="Periplasmic binding protein-like II"/>
    <property type="match status" value="3"/>
</dbReference>
<dbReference type="SUPFAM" id="SSF53850">
    <property type="entry name" value="Periplasmic binding protein-like II"/>
    <property type="match status" value="1"/>
</dbReference>
<proteinExistence type="predicted"/>
<sequence length="585" mass="65106">MDQSLKTGTRLAAAATLLLALTACTGSGSPPAGHAGDAATDADSRSKAAASAAVDATGWNGEKYVEPITLTTVKGVGNNFFFKQGETMEDNVLSRYVKDRLGIDVRYNWIVTDTNNAYSTKLRLMLSSGEPVPDVVVWRGDADTLNALIDSGRFMDVTGLFDRYASDVYKQGTELIDDTFLPVTRGGKKWALPILDYAYNDDMVLWLRQDWMDKLHLEGPKTLADFEQVMDAFVHRDPDGNGVPDTLGVALGFKNAYLNWMTDVSWVFGAFGTIPGQWNKSADGTLAYGSIQPGAKQALAVLKSWMDKGYIAEDSALRDETSGIELFTSGRAGAVVSRNWLPDWPFNQLLESNPNARYKPYPIPKGPDGRAGTQGGNPGVNGWILINKEAKHPEAILRYYNFFFEHWANPQVGSEFENGFAEGYDWARLPNGEITHDPQKYPELFPGYADRSHLVEPIYYSLTYEGARIPSLYVNTMAKLAAGGKPETPYEKMTAAVRKPENIEAMNIILEQKEIRLQNYFRGPLTETMALKNELLNKLVNETYTKIIYGQADLDEFDRMVGNWRKFGGDQVTKEVNAWYRATFQ</sequence>
<reference evidence="7 8" key="1">
    <citation type="submission" date="2017-03" db="EMBL/GenBank/DDBJ databases">
        <title>Isolation of Levoglucosan Utilizing Bacteria.</title>
        <authorList>
            <person name="Arya A.S."/>
        </authorList>
    </citation>
    <scope>NUCLEOTIDE SEQUENCE [LARGE SCALE GENOMIC DNA]</scope>
    <source>
        <strain evidence="7 8">MEC069</strain>
    </source>
</reference>
<dbReference type="InterPro" id="IPR006059">
    <property type="entry name" value="SBP"/>
</dbReference>
<keyword evidence="5" id="KW-0449">Lipoprotein</keyword>
<dbReference type="Proteomes" id="UP000298246">
    <property type="component" value="Unassembled WGS sequence"/>
</dbReference>
<dbReference type="OrthoDB" id="9787283at2"/>
<dbReference type="AlphaFoldDB" id="A0A4Y8PR04"/>
<evidence type="ECO:0000256" key="2">
    <source>
        <dbReference type="ARBA" id="ARBA00022729"/>
    </source>
</evidence>
<dbReference type="EMBL" id="MYFO01000056">
    <property type="protein sequence ID" value="TFE83148.1"/>
    <property type="molecule type" value="Genomic_DNA"/>
</dbReference>
<keyword evidence="2 6" id="KW-0732">Signal</keyword>
<keyword evidence="4" id="KW-0564">Palmitate</keyword>
<name>A0A4Y8PR04_9BACL</name>
<evidence type="ECO:0000256" key="4">
    <source>
        <dbReference type="ARBA" id="ARBA00023139"/>
    </source>
</evidence>
<evidence type="ECO:0000256" key="1">
    <source>
        <dbReference type="ARBA" id="ARBA00022475"/>
    </source>
</evidence>
<organism evidence="7 8">
    <name type="scientific">Paenibacillus athensensis</name>
    <dbReference type="NCBI Taxonomy" id="1967502"/>
    <lineage>
        <taxon>Bacteria</taxon>
        <taxon>Bacillati</taxon>
        <taxon>Bacillota</taxon>
        <taxon>Bacilli</taxon>
        <taxon>Bacillales</taxon>
        <taxon>Paenibacillaceae</taxon>
        <taxon>Paenibacillus</taxon>
    </lineage>
</organism>
<dbReference type="CDD" id="cd13580">
    <property type="entry name" value="PBP2_AlgQ_like_1"/>
    <property type="match status" value="1"/>
</dbReference>
<dbReference type="PANTHER" id="PTHR43649">
    <property type="entry name" value="ARABINOSE-BINDING PROTEIN-RELATED"/>
    <property type="match status" value="1"/>
</dbReference>
<accession>A0A4Y8PR04</accession>
<evidence type="ECO:0000256" key="3">
    <source>
        <dbReference type="ARBA" id="ARBA00023136"/>
    </source>
</evidence>
<dbReference type="PANTHER" id="PTHR43649:SF33">
    <property type="entry name" value="POLYGALACTURONAN_RHAMNOGALACTURONAN-BINDING PROTEIN YTCQ"/>
    <property type="match status" value="1"/>
</dbReference>
<dbReference type="PROSITE" id="PS51257">
    <property type="entry name" value="PROKAR_LIPOPROTEIN"/>
    <property type="match status" value="1"/>
</dbReference>
<feature type="signal peptide" evidence="6">
    <location>
        <begin position="1"/>
        <end position="28"/>
    </location>
</feature>
<evidence type="ECO:0000256" key="6">
    <source>
        <dbReference type="SAM" id="SignalP"/>
    </source>
</evidence>
<dbReference type="Pfam" id="PF01547">
    <property type="entry name" value="SBP_bac_1"/>
    <property type="match status" value="1"/>
</dbReference>
<keyword evidence="1" id="KW-1003">Cell membrane</keyword>